<reference evidence="4 5" key="1">
    <citation type="journal article" date="2005" name="PLoS Biol.">
        <title>The genomes of Oryza sativa: a history of duplications.</title>
        <authorList>
            <person name="Yu J."/>
            <person name="Wang J."/>
            <person name="Lin W."/>
            <person name="Li S."/>
            <person name="Li H."/>
            <person name="Zhou J."/>
            <person name="Ni P."/>
            <person name="Dong W."/>
            <person name="Hu S."/>
            <person name="Zeng C."/>
            <person name="Zhang J."/>
            <person name="Zhang Y."/>
            <person name="Li R."/>
            <person name="Xu Z."/>
            <person name="Li S."/>
            <person name="Li X."/>
            <person name="Zheng H."/>
            <person name="Cong L."/>
            <person name="Lin L."/>
            <person name="Yin J."/>
            <person name="Geng J."/>
            <person name="Li G."/>
            <person name="Shi J."/>
            <person name="Liu J."/>
            <person name="Lv H."/>
            <person name="Li J."/>
            <person name="Wang J."/>
            <person name="Deng Y."/>
            <person name="Ran L."/>
            <person name="Shi X."/>
            <person name="Wang X."/>
            <person name="Wu Q."/>
            <person name="Li C."/>
            <person name="Ren X."/>
            <person name="Wang J."/>
            <person name="Wang X."/>
            <person name="Li D."/>
            <person name="Liu D."/>
            <person name="Zhang X."/>
            <person name="Ji Z."/>
            <person name="Zhao W."/>
            <person name="Sun Y."/>
            <person name="Zhang Z."/>
            <person name="Bao J."/>
            <person name="Han Y."/>
            <person name="Dong L."/>
            <person name="Ji J."/>
            <person name="Chen P."/>
            <person name="Wu S."/>
            <person name="Liu J."/>
            <person name="Xiao Y."/>
            <person name="Bu D."/>
            <person name="Tan J."/>
            <person name="Yang L."/>
            <person name="Ye C."/>
            <person name="Zhang J."/>
            <person name="Xu J."/>
            <person name="Zhou Y."/>
            <person name="Yu Y."/>
            <person name="Zhang B."/>
            <person name="Zhuang S."/>
            <person name="Wei H."/>
            <person name="Liu B."/>
            <person name="Lei M."/>
            <person name="Yu H."/>
            <person name="Li Y."/>
            <person name="Xu H."/>
            <person name="Wei S."/>
            <person name="He X."/>
            <person name="Fang L."/>
            <person name="Zhang Z."/>
            <person name="Zhang Y."/>
            <person name="Huang X."/>
            <person name="Su Z."/>
            <person name="Tong W."/>
            <person name="Li J."/>
            <person name="Tong Z."/>
            <person name="Li S."/>
            <person name="Ye J."/>
            <person name="Wang L."/>
            <person name="Fang L."/>
            <person name="Lei T."/>
            <person name="Chen C."/>
            <person name="Chen H."/>
            <person name="Xu Z."/>
            <person name="Li H."/>
            <person name="Huang H."/>
            <person name="Zhang F."/>
            <person name="Xu H."/>
            <person name="Li N."/>
            <person name="Zhao C."/>
            <person name="Li S."/>
            <person name="Dong L."/>
            <person name="Huang Y."/>
            <person name="Li L."/>
            <person name="Xi Y."/>
            <person name="Qi Q."/>
            <person name="Li W."/>
            <person name="Zhang B."/>
            <person name="Hu W."/>
            <person name="Zhang Y."/>
            <person name="Tian X."/>
            <person name="Jiao Y."/>
            <person name="Liang X."/>
            <person name="Jin J."/>
            <person name="Gao L."/>
            <person name="Zheng W."/>
            <person name="Hao B."/>
            <person name="Liu S."/>
            <person name="Wang W."/>
            <person name="Yuan L."/>
            <person name="Cao M."/>
            <person name="McDermott J."/>
            <person name="Samudrala R."/>
            <person name="Wang J."/>
            <person name="Wong G.K."/>
            <person name="Yang H."/>
        </authorList>
    </citation>
    <scope>NUCLEOTIDE SEQUENCE [LARGE SCALE GENOMIC DNA]</scope>
    <source>
        <strain evidence="5">cv. 93-11</strain>
    </source>
</reference>
<dbReference type="InterPro" id="IPR008906">
    <property type="entry name" value="HATC_C_dom"/>
</dbReference>
<dbReference type="OMA" id="SNMRGLN"/>
<protein>
    <submittedName>
        <fullName evidence="4">Uncharacterized protein</fullName>
    </submittedName>
</protein>
<dbReference type="InterPro" id="IPR025398">
    <property type="entry name" value="DUF4371"/>
</dbReference>
<feature type="compositionally biased region" description="Basic and acidic residues" evidence="1">
    <location>
        <begin position="40"/>
        <end position="54"/>
    </location>
</feature>
<dbReference type="HOGENOM" id="CLU_006175_5_3_1"/>
<dbReference type="Pfam" id="PF14291">
    <property type="entry name" value="DUF4371"/>
    <property type="match status" value="2"/>
</dbReference>
<dbReference type="STRING" id="39946.B8ADL0"/>
<evidence type="ECO:0000259" key="3">
    <source>
        <dbReference type="Pfam" id="PF14291"/>
    </source>
</evidence>
<evidence type="ECO:0000259" key="2">
    <source>
        <dbReference type="Pfam" id="PF05699"/>
    </source>
</evidence>
<organism evidence="4 5">
    <name type="scientific">Oryza sativa subsp. indica</name>
    <name type="common">Rice</name>
    <dbReference type="NCBI Taxonomy" id="39946"/>
    <lineage>
        <taxon>Eukaryota</taxon>
        <taxon>Viridiplantae</taxon>
        <taxon>Streptophyta</taxon>
        <taxon>Embryophyta</taxon>
        <taxon>Tracheophyta</taxon>
        <taxon>Spermatophyta</taxon>
        <taxon>Magnoliopsida</taxon>
        <taxon>Liliopsida</taxon>
        <taxon>Poales</taxon>
        <taxon>Poaceae</taxon>
        <taxon>BOP clade</taxon>
        <taxon>Oryzoideae</taxon>
        <taxon>Oryzeae</taxon>
        <taxon>Oryzinae</taxon>
        <taxon>Oryza</taxon>
        <taxon>Oryza sativa</taxon>
    </lineage>
</organism>
<feature type="domain" description="DUF4371" evidence="3">
    <location>
        <begin position="441"/>
        <end position="492"/>
    </location>
</feature>
<dbReference type="InterPro" id="IPR012337">
    <property type="entry name" value="RNaseH-like_sf"/>
</dbReference>
<dbReference type="PANTHER" id="PTHR11697:SF230">
    <property type="entry name" value="ZINC FINGER, MYM DOMAIN CONTAINING 1"/>
    <property type="match status" value="1"/>
</dbReference>
<keyword evidence="5" id="KW-1185">Reference proteome</keyword>
<sequence>MPPPEPNKDKALPKPKPPKPKPQARAEAEHAVGIGAGARPDGRPLRHGKFMEKYYKRKSPSHGEDVAPSQPSHRHNAATFNRRDVPEDINWEVEIQFDPGKRKRIEDYHPNQKEMVRRKYLDNGPCQPRPDDLPVTNIGGRDRKFNPECVHNQAMRDCDALLKKEQHIDVSLNNQSNAEKIAYYTRLNGSIDVTRILLKLGMPFRGHDESEESLNKGNFKEFHAYTAEQNPALHKVAGKNAPGNSQYTSSKIQNDIIRCFAKEVLRYILEEVGNDVFCLLVDESRDVSYKEQMAVVLRYVGKCGSVKERLVGLVHVKETTSMYLKSAIDDLFAEHKLSLKQVRGQGYDGASNMRGLNQEISLQRPGDTRWSSHYKTLKSLVQLFPTIVKVLEYVEENDRDDKNHQDQGLGTRAADYTLRVGHGERAFAYARLPVFHKLQLTSVKDRLVGLVHVKETTSMYLKSAIDDLFAEHKLSLKQVRGQGYDGASNMRGLNQEISLQRPGDTRWSSHYKTLKSLVQLFPTIVKVLEYVEENDRDDKNSRQAAGLLVYFQLFQFVFYLQLMLNILAITNTLSVTLQRKDQDIVNAVNCVKSTRNRLDEFRRSGWESILAEVHNFCEKYDISELEMEDAYINPKRPRQKTGITNKHHFEVDCFNEIVDWLLQELDNRFDEKTSQLLICAAALSPRQSFHDFNLEHLMSLAKLYPKDFDDGELMDLRHHLSLYIADVRGDDRFANIETICQLSQKMVETRKHICYPLVYRLLELALVLPVATATVERCFSAMKIVKTYLRNRISDEHLSDCVICYVEKQELMKVTNSAVIHRFETLKARLHDVFTK</sequence>
<evidence type="ECO:0000313" key="5">
    <source>
        <dbReference type="Proteomes" id="UP000007015"/>
    </source>
</evidence>
<dbReference type="GO" id="GO:0046983">
    <property type="term" value="F:protein dimerization activity"/>
    <property type="evidence" value="ECO:0007669"/>
    <property type="project" value="InterPro"/>
</dbReference>
<feature type="region of interest" description="Disordered" evidence="1">
    <location>
        <begin position="1"/>
        <end position="76"/>
    </location>
</feature>
<dbReference type="InterPro" id="IPR055298">
    <property type="entry name" value="AtLOH3-like"/>
</dbReference>
<dbReference type="PANTHER" id="PTHR11697">
    <property type="entry name" value="GENERAL TRANSCRIPTION FACTOR 2-RELATED ZINC FINGER PROTEIN"/>
    <property type="match status" value="1"/>
</dbReference>
<feature type="compositionally biased region" description="Basic and acidic residues" evidence="1">
    <location>
        <begin position="1"/>
        <end position="12"/>
    </location>
</feature>
<dbReference type="AlphaFoldDB" id="B8ADL0"/>
<dbReference type="SUPFAM" id="SSF53098">
    <property type="entry name" value="Ribonuclease H-like"/>
    <property type="match status" value="1"/>
</dbReference>
<gene>
    <name evidence="4" type="ORF">OsI_00657</name>
</gene>
<evidence type="ECO:0000313" key="4">
    <source>
        <dbReference type="EMBL" id="EEC70057.1"/>
    </source>
</evidence>
<dbReference type="Proteomes" id="UP000007015">
    <property type="component" value="Chromosome 1"/>
</dbReference>
<dbReference type="Pfam" id="PF05699">
    <property type="entry name" value="Dimer_Tnp_hAT"/>
    <property type="match status" value="1"/>
</dbReference>
<name>B8ADL0_ORYSI</name>
<dbReference type="EMBL" id="CM000126">
    <property type="protein sequence ID" value="EEC70057.1"/>
    <property type="molecule type" value="Genomic_DNA"/>
</dbReference>
<dbReference type="Gramene" id="BGIOSGA002894-TA">
    <property type="protein sequence ID" value="BGIOSGA002894-PA"/>
    <property type="gene ID" value="BGIOSGA002894"/>
</dbReference>
<proteinExistence type="predicted"/>
<feature type="domain" description="DUF4371" evidence="3">
    <location>
        <begin position="148"/>
        <end position="355"/>
    </location>
</feature>
<accession>B8ADL0</accession>
<feature type="domain" description="HAT C-terminal dimerisation" evidence="2">
    <location>
        <begin position="750"/>
        <end position="808"/>
    </location>
</feature>
<evidence type="ECO:0000256" key="1">
    <source>
        <dbReference type="SAM" id="MobiDB-lite"/>
    </source>
</evidence>